<keyword evidence="4" id="KW-0804">Transcription</keyword>
<sequence>MELRHLQSFVYVAENLSFSIAASRCCVTQSAISQHIKRLEEEMGCKLLIRTSHDITLTEYGEALLPRAKDILKQAADCKEHIQELNNCMTGELRIGVGSFIAPYIRVAAIIFMERYPNVRLNAEMTKATSLNHLLRNHELDIAFTMNTAFKNEGIESMPCIPFYIYAIMRDTHPLAKLPEVSYKDMLCHNVIMPDVGERVFNTFQQYTQQDLTKLNVKCIVSDPNEDLAIVEEKQAITFMPKLYLKNHPALVAKPIRELKKKLMSNAHYMQDVPLKRSAQIFLDIIKQEAIPYIQELEKTY</sequence>
<evidence type="ECO:0000256" key="3">
    <source>
        <dbReference type="ARBA" id="ARBA00023125"/>
    </source>
</evidence>
<dbReference type="Gene3D" id="3.40.190.290">
    <property type="match status" value="1"/>
</dbReference>
<dbReference type="PRINTS" id="PR00039">
    <property type="entry name" value="HTHLYSR"/>
</dbReference>
<dbReference type="Gene3D" id="1.10.10.10">
    <property type="entry name" value="Winged helix-like DNA-binding domain superfamily/Winged helix DNA-binding domain"/>
    <property type="match status" value="1"/>
</dbReference>
<proteinExistence type="inferred from homology"/>
<comment type="similarity">
    <text evidence="1">Belongs to the LysR transcriptional regulatory family.</text>
</comment>
<dbReference type="InterPro" id="IPR036390">
    <property type="entry name" value="WH_DNA-bd_sf"/>
</dbReference>
<organism evidence="6">
    <name type="scientific">Siphoviridae sp. ctXX925</name>
    <dbReference type="NCBI Taxonomy" id="2826370"/>
    <lineage>
        <taxon>Viruses</taxon>
        <taxon>Duplodnaviria</taxon>
        <taxon>Heunggongvirae</taxon>
        <taxon>Uroviricota</taxon>
        <taxon>Caudoviricetes</taxon>
    </lineage>
</organism>
<feature type="domain" description="HTH lysR-type" evidence="5">
    <location>
        <begin position="1"/>
        <end position="58"/>
    </location>
</feature>
<dbReference type="InterPro" id="IPR050950">
    <property type="entry name" value="HTH-type_LysR_regulators"/>
</dbReference>
<reference evidence="6" key="1">
    <citation type="journal article" date="2021" name="Proc. Natl. Acad. Sci. U.S.A.">
        <title>A Catalog of Tens of Thousands of Viruses from Human Metagenomes Reveals Hidden Associations with Chronic Diseases.</title>
        <authorList>
            <person name="Tisza M.J."/>
            <person name="Buck C.B."/>
        </authorList>
    </citation>
    <scope>NUCLEOTIDE SEQUENCE</scope>
    <source>
        <strain evidence="6">CtXX925</strain>
    </source>
</reference>
<dbReference type="InterPro" id="IPR005119">
    <property type="entry name" value="LysR_subst-bd"/>
</dbReference>
<dbReference type="Pfam" id="PF03466">
    <property type="entry name" value="LysR_substrate"/>
    <property type="match status" value="1"/>
</dbReference>
<dbReference type="EMBL" id="BK015794">
    <property type="protein sequence ID" value="DAE25144.1"/>
    <property type="molecule type" value="Genomic_DNA"/>
</dbReference>
<protein>
    <submittedName>
        <fullName evidence="6">Transcriptional regulator</fullName>
    </submittedName>
</protein>
<dbReference type="SUPFAM" id="SSF53850">
    <property type="entry name" value="Periplasmic binding protein-like II"/>
    <property type="match status" value="1"/>
</dbReference>
<dbReference type="SUPFAM" id="SSF46785">
    <property type="entry name" value="Winged helix' DNA-binding domain"/>
    <property type="match status" value="1"/>
</dbReference>
<dbReference type="CDD" id="cd05466">
    <property type="entry name" value="PBP2_LTTR_substrate"/>
    <property type="match status" value="1"/>
</dbReference>
<dbReference type="PROSITE" id="PS50931">
    <property type="entry name" value="HTH_LYSR"/>
    <property type="match status" value="1"/>
</dbReference>
<evidence type="ECO:0000256" key="1">
    <source>
        <dbReference type="ARBA" id="ARBA00009437"/>
    </source>
</evidence>
<evidence type="ECO:0000313" key="6">
    <source>
        <dbReference type="EMBL" id="DAE25144.1"/>
    </source>
</evidence>
<evidence type="ECO:0000259" key="5">
    <source>
        <dbReference type="PROSITE" id="PS50931"/>
    </source>
</evidence>
<dbReference type="GO" id="GO:0003677">
    <property type="term" value="F:DNA binding"/>
    <property type="evidence" value="ECO:0007669"/>
    <property type="project" value="UniProtKB-KW"/>
</dbReference>
<dbReference type="Pfam" id="PF00126">
    <property type="entry name" value="HTH_1"/>
    <property type="match status" value="1"/>
</dbReference>
<dbReference type="FunFam" id="1.10.10.10:FF:000001">
    <property type="entry name" value="LysR family transcriptional regulator"/>
    <property type="match status" value="1"/>
</dbReference>
<evidence type="ECO:0000256" key="4">
    <source>
        <dbReference type="ARBA" id="ARBA00023163"/>
    </source>
</evidence>
<keyword evidence="2" id="KW-0805">Transcription regulation</keyword>
<accession>A0A8S5R1B6</accession>
<name>A0A8S5R1B6_9CAUD</name>
<dbReference type="InterPro" id="IPR000847">
    <property type="entry name" value="LysR_HTH_N"/>
</dbReference>
<dbReference type="PANTHER" id="PTHR30419:SF30">
    <property type="entry name" value="LYSR FAMILY TRANSCRIPTIONAL REGULATOR"/>
    <property type="match status" value="1"/>
</dbReference>
<dbReference type="PANTHER" id="PTHR30419">
    <property type="entry name" value="HTH-TYPE TRANSCRIPTIONAL REGULATOR YBHD"/>
    <property type="match status" value="1"/>
</dbReference>
<evidence type="ECO:0000256" key="2">
    <source>
        <dbReference type="ARBA" id="ARBA00023015"/>
    </source>
</evidence>
<keyword evidence="3" id="KW-0238">DNA-binding</keyword>
<dbReference type="InterPro" id="IPR036388">
    <property type="entry name" value="WH-like_DNA-bd_sf"/>
</dbReference>
<dbReference type="GO" id="GO:0003700">
    <property type="term" value="F:DNA-binding transcription factor activity"/>
    <property type="evidence" value="ECO:0007669"/>
    <property type="project" value="InterPro"/>
</dbReference>